<dbReference type="Pfam" id="PF13020">
    <property type="entry name" value="NOV_C"/>
    <property type="match status" value="1"/>
</dbReference>
<comment type="caution">
    <text evidence="3">The sequence shown here is derived from an EMBL/GenBank/DDBJ whole genome shotgun (WGS) entry which is preliminary data.</text>
</comment>
<reference evidence="3 4" key="1">
    <citation type="journal article" date="2011" name="Stand. Genomic Sci.">
        <title>Non-contiguous finished genome sequence and contextual data of the filamentous soil bacterium Ktedonobacter racemifer type strain (SOSP1-21).</title>
        <authorList>
            <person name="Chang Y.J."/>
            <person name="Land M."/>
            <person name="Hauser L."/>
            <person name="Chertkov O."/>
            <person name="Del Rio T.G."/>
            <person name="Nolan M."/>
            <person name="Copeland A."/>
            <person name="Tice H."/>
            <person name="Cheng J.F."/>
            <person name="Lucas S."/>
            <person name="Han C."/>
            <person name="Goodwin L."/>
            <person name="Pitluck S."/>
            <person name="Ivanova N."/>
            <person name="Ovchinikova G."/>
            <person name="Pati A."/>
            <person name="Chen A."/>
            <person name="Palaniappan K."/>
            <person name="Mavromatis K."/>
            <person name="Liolios K."/>
            <person name="Brettin T."/>
            <person name="Fiebig A."/>
            <person name="Rohde M."/>
            <person name="Abt B."/>
            <person name="Goker M."/>
            <person name="Detter J.C."/>
            <person name="Woyke T."/>
            <person name="Bristow J."/>
            <person name="Eisen J.A."/>
            <person name="Markowitz V."/>
            <person name="Hugenholtz P."/>
            <person name="Kyrpides N.C."/>
            <person name="Klenk H.P."/>
            <person name="Lapidus A."/>
        </authorList>
    </citation>
    <scope>NUCLEOTIDE SEQUENCE [LARGE SCALE GENOMIC DNA]</scope>
    <source>
        <strain evidence="4">DSM 44963</strain>
    </source>
</reference>
<dbReference type="OrthoDB" id="9802640at2"/>
<feature type="domain" description="Protein NO VEIN C-terminal" evidence="2">
    <location>
        <begin position="183"/>
        <end position="262"/>
    </location>
</feature>
<organism evidence="3 4">
    <name type="scientific">Ktedonobacter racemifer DSM 44963</name>
    <dbReference type="NCBI Taxonomy" id="485913"/>
    <lineage>
        <taxon>Bacteria</taxon>
        <taxon>Bacillati</taxon>
        <taxon>Chloroflexota</taxon>
        <taxon>Ktedonobacteria</taxon>
        <taxon>Ktedonobacterales</taxon>
        <taxon>Ktedonobacteraceae</taxon>
        <taxon>Ktedonobacter</taxon>
    </lineage>
</organism>
<proteinExistence type="predicted"/>
<name>D6TX24_KTERA</name>
<evidence type="ECO:0000313" key="4">
    <source>
        <dbReference type="Proteomes" id="UP000004508"/>
    </source>
</evidence>
<dbReference type="Pfam" id="PF01878">
    <property type="entry name" value="EVE"/>
    <property type="match status" value="1"/>
</dbReference>
<dbReference type="InterPro" id="IPR015947">
    <property type="entry name" value="PUA-like_sf"/>
</dbReference>
<dbReference type="AlphaFoldDB" id="D6TX24"/>
<dbReference type="Gene3D" id="3.10.590.10">
    <property type="entry name" value="ph1033 like domains"/>
    <property type="match status" value="1"/>
</dbReference>
<protein>
    <recommendedName>
        <fullName evidence="5">Protein NO VEIN C-terminal domain-containing protein</fullName>
    </recommendedName>
</protein>
<feature type="domain" description="EVE" evidence="1">
    <location>
        <begin position="7"/>
        <end position="142"/>
    </location>
</feature>
<dbReference type="InterPro" id="IPR002740">
    <property type="entry name" value="EVE_domain"/>
</dbReference>
<dbReference type="SUPFAM" id="SSF88697">
    <property type="entry name" value="PUA domain-like"/>
    <property type="match status" value="1"/>
</dbReference>
<dbReference type="RefSeq" id="WP_007916517.1">
    <property type="nucleotide sequence ID" value="NZ_ADVG01000003.1"/>
</dbReference>
<evidence type="ECO:0000313" key="3">
    <source>
        <dbReference type="EMBL" id="EFH84757.1"/>
    </source>
</evidence>
<accession>D6TX24</accession>
<evidence type="ECO:0000259" key="1">
    <source>
        <dbReference type="Pfam" id="PF01878"/>
    </source>
</evidence>
<dbReference type="eggNOG" id="COG2947">
    <property type="taxonomic scope" value="Bacteria"/>
</dbReference>
<gene>
    <name evidence="3" type="ORF">Krac_5861</name>
</gene>
<dbReference type="EMBL" id="ADVG01000003">
    <property type="protein sequence ID" value="EFH84757.1"/>
    <property type="molecule type" value="Genomic_DNA"/>
</dbReference>
<dbReference type="InterPro" id="IPR024975">
    <property type="entry name" value="NOV_C"/>
</dbReference>
<sequence>MQGRQRKYWAFLANPRVYDIEKAIQEQDEDSWTIQKSDVRADDRAIIWKAKGNGQQRGIVALAEVLTDPVSAKAHNEQHWVDQQKASEQVDRVQVRYYASSVLPLWDNRTDVPLLKELSVARATGGSIFHVTPDQWDTLMELVGGWPGSTPEIASVEHAIIEYTGKRRSGQGYVFDADLRRAIELYAMEHARAFYQEQGWSVSDVSATHSYDLLCTLATGKELHVEVKGTTSDGTQILLTANEVTHAQNFYPNVALFILSHIQVTSTVPLKLEGGEIQRLEPWNIGEGTLSPLAFSYKRGK</sequence>
<evidence type="ECO:0000259" key="2">
    <source>
        <dbReference type="Pfam" id="PF13020"/>
    </source>
</evidence>
<dbReference type="Proteomes" id="UP000004508">
    <property type="component" value="Unassembled WGS sequence"/>
</dbReference>
<evidence type="ECO:0008006" key="5">
    <source>
        <dbReference type="Google" id="ProtNLM"/>
    </source>
</evidence>
<dbReference type="InParanoid" id="D6TX24"/>
<keyword evidence="4" id="KW-1185">Reference proteome</keyword>